<dbReference type="InterPro" id="IPR021416">
    <property type="entry name" value="DUF3048_N"/>
</dbReference>
<evidence type="ECO:0000256" key="1">
    <source>
        <dbReference type="SAM" id="SignalP"/>
    </source>
</evidence>
<feature type="domain" description="DUF3048" evidence="3">
    <location>
        <begin position="270"/>
        <end position="371"/>
    </location>
</feature>
<dbReference type="AlphaFoldDB" id="A0A9D2QYA8"/>
<evidence type="ECO:0000313" key="5">
    <source>
        <dbReference type="Proteomes" id="UP000823851"/>
    </source>
</evidence>
<reference evidence="4" key="2">
    <citation type="submission" date="2021-04" db="EMBL/GenBank/DDBJ databases">
        <authorList>
            <person name="Gilroy R."/>
        </authorList>
    </citation>
    <scope>NUCLEOTIDE SEQUENCE</scope>
    <source>
        <strain evidence="4">ChiHjej8B7-25341</strain>
    </source>
</reference>
<sequence>MRRKECATGIHRALRTGKRFLAGLCAVPLLAALSASALPADCVRAAELPAAQAVQATGAQDTQLPPGYVRSIYTNEPVTAAQAGLRPIAVMMPTDRSAQPSYGIGHAKVLYEIMEEGEISRQLAIIDDWQGLSRIGNVRSCRAYYLPIATEWDPILIHFGGVWYMRDRISLPDINNLSGTYEYGTGGSAPGANQFFRSSDRKAPHNAYISADGITEACAQLGYSLSIRPEYYSGQHFAFADGVNTLDQYGAAAAPANTVSLADIFPYTKTGFTYNPATGLYDKTIHGSAHKDADGTQLSFANVIVQNTSWVRLDDGGYLAFGNYDTTQDGWYFTKGKCIHITWQKTADYSPTKYFDDAGNEIRLNQGKTYIAVAQAGRLPAFS</sequence>
<organism evidence="4 5">
    <name type="scientific">Candidatus Eisenbergiella stercorigallinarum</name>
    <dbReference type="NCBI Taxonomy" id="2838557"/>
    <lineage>
        <taxon>Bacteria</taxon>
        <taxon>Bacillati</taxon>
        <taxon>Bacillota</taxon>
        <taxon>Clostridia</taxon>
        <taxon>Lachnospirales</taxon>
        <taxon>Lachnospiraceae</taxon>
        <taxon>Eisenbergiella</taxon>
    </lineage>
</organism>
<evidence type="ECO:0000313" key="4">
    <source>
        <dbReference type="EMBL" id="HJD31442.1"/>
    </source>
</evidence>
<dbReference type="EMBL" id="DWUW01000163">
    <property type="protein sequence ID" value="HJD31442.1"/>
    <property type="molecule type" value="Genomic_DNA"/>
</dbReference>
<protein>
    <submittedName>
        <fullName evidence="4">DUF3048 domain-containing protein</fullName>
    </submittedName>
</protein>
<dbReference type="Pfam" id="PF11258">
    <property type="entry name" value="DUF3048"/>
    <property type="match status" value="1"/>
</dbReference>
<proteinExistence type="predicted"/>
<dbReference type="SUPFAM" id="SSF159774">
    <property type="entry name" value="YerB-like"/>
    <property type="match status" value="1"/>
</dbReference>
<comment type="caution">
    <text evidence="4">The sequence shown here is derived from an EMBL/GenBank/DDBJ whole genome shotgun (WGS) entry which is preliminary data.</text>
</comment>
<name>A0A9D2QYA8_9FIRM</name>
<dbReference type="InterPro" id="IPR035328">
    <property type="entry name" value="DUF3048_C"/>
</dbReference>
<accession>A0A9D2QYA8</accession>
<dbReference type="Gene3D" id="3.50.90.10">
    <property type="entry name" value="YerB-like"/>
    <property type="match status" value="1"/>
</dbReference>
<gene>
    <name evidence="4" type="ORF">H9912_05825</name>
</gene>
<feature type="chain" id="PRO_5039028625" evidence="1">
    <location>
        <begin position="40"/>
        <end position="383"/>
    </location>
</feature>
<keyword evidence="1" id="KW-0732">Signal</keyword>
<reference evidence="4" key="1">
    <citation type="journal article" date="2021" name="PeerJ">
        <title>Extensive microbial diversity within the chicken gut microbiome revealed by metagenomics and culture.</title>
        <authorList>
            <person name="Gilroy R."/>
            <person name="Ravi A."/>
            <person name="Getino M."/>
            <person name="Pursley I."/>
            <person name="Horton D.L."/>
            <person name="Alikhan N.F."/>
            <person name="Baker D."/>
            <person name="Gharbi K."/>
            <person name="Hall N."/>
            <person name="Watson M."/>
            <person name="Adriaenssens E.M."/>
            <person name="Foster-Nyarko E."/>
            <person name="Jarju S."/>
            <person name="Secka A."/>
            <person name="Antonio M."/>
            <person name="Oren A."/>
            <person name="Chaudhuri R.R."/>
            <person name="La Ragione R."/>
            <person name="Hildebrand F."/>
            <person name="Pallen M.J."/>
        </authorList>
    </citation>
    <scope>NUCLEOTIDE SEQUENCE</scope>
    <source>
        <strain evidence="4">ChiHjej8B7-25341</strain>
    </source>
</reference>
<dbReference type="InterPro" id="IPR023158">
    <property type="entry name" value="YerB-like_sf"/>
</dbReference>
<evidence type="ECO:0000259" key="2">
    <source>
        <dbReference type="Pfam" id="PF11258"/>
    </source>
</evidence>
<feature type="domain" description="DUF3048" evidence="2">
    <location>
        <begin position="74"/>
        <end position="223"/>
    </location>
</feature>
<evidence type="ECO:0000259" key="3">
    <source>
        <dbReference type="Pfam" id="PF17479"/>
    </source>
</evidence>
<dbReference type="Proteomes" id="UP000823851">
    <property type="component" value="Unassembled WGS sequence"/>
</dbReference>
<feature type="signal peptide" evidence="1">
    <location>
        <begin position="1"/>
        <end position="39"/>
    </location>
</feature>
<dbReference type="Pfam" id="PF17479">
    <property type="entry name" value="DUF3048_C"/>
    <property type="match status" value="1"/>
</dbReference>